<dbReference type="Proteomes" id="UP001162992">
    <property type="component" value="Chromosome 7"/>
</dbReference>
<dbReference type="EMBL" id="CM055098">
    <property type="protein sequence ID" value="KAJ7548751.1"/>
    <property type="molecule type" value="Genomic_DNA"/>
</dbReference>
<evidence type="ECO:0000313" key="2">
    <source>
        <dbReference type="Proteomes" id="UP001162992"/>
    </source>
</evidence>
<reference evidence="2" key="1">
    <citation type="journal article" date="2024" name="Proc. Natl. Acad. Sci. U.S.A.">
        <title>Extraordinary preservation of gene collinearity over three hundred million years revealed in homosporous lycophytes.</title>
        <authorList>
            <person name="Li C."/>
            <person name="Wickell D."/>
            <person name="Kuo L.Y."/>
            <person name="Chen X."/>
            <person name="Nie B."/>
            <person name="Liao X."/>
            <person name="Peng D."/>
            <person name="Ji J."/>
            <person name="Jenkins J."/>
            <person name="Williams M."/>
            <person name="Shu S."/>
            <person name="Plott C."/>
            <person name="Barry K."/>
            <person name="Rajasekar S."/>
            <person name="Grimwood J."/>
            <person name="Han X."/>
            <person name="Sun S."/>
            <person name="Hou Z."/>
            <person name="He W."/>
            <person name="Dai G."/>
            <person name="Sun C."/>
            <person name="Schmutz J."/>
            <person name="Leebens-Mack J.H."/>
            <person name="Li F.W."/>
            <person name="Wang L."/>
        </authorList>
    </citation>
    <scope>NUCLEOTIDE SEQUENCE [LARGE SCALE GENOMIC DNA]</scope>
    <source>
        <strain evidence="2">cv. PW_Plant_1</strain>
    </source>
</reference>
<name>A0ACC2D3D5_DIPCM</name>
<organism evidence="1 2">
    <name type="scientific">Diphasiastrum complanatum</name>
    <name type="common">Issler's clubmoss</name>
    <name type="synonym">Lycopodium complanatum</name>
    <dbReference type="NCBI Taxonomy" id="34168"/>
    <lineage>
        <taxon>Eukaryota</taxon>
        <taxon>Viridiplantae</taxon>
        <taxon>Streptophyta</taxon>
        <taxon>Embryophyta</taxon>
        <taxon>Tracheophyta</taxon>
        <taxon>Lycopodiopsida</taxon>
        <taxon>Lycopodiales</taxon>
        <taxon>Lycopodiaceae</taxon>
        <taxon>Lycopodioideae</taxon>
        <taxon>Diphasiastrum</taxon>
    </lineage>
</organism>
<accession>A0ACC2D3D5</accession>
<sequence>MVKAYLRYDQADAFGVVVSSDANICYDNSGKLLVAGALEQLKVWNVKQGRAVHALAPLPSAASGSRAVVTAIACMPNSSSLVAVGYSDGSIKVWDFVEGSCETTLNGHKGAVTTVRYNRASSLLASGSKDTDIIVWDAVGEVGLFRFRGHRDQVTDLVFLERGHRLISCSKDTFVKVWDFDTQSCIQTVVGHRSEVWSIDVGLNETCFVTGSADLELRVYTINNQQYQEEVTIESARAHSRKLECGSLPQNKWEVLRHLGDIKRQSSERIVTLRFNGSGTLLGCQVAGKALELYAVLDRSDVLRRAKRRKSRKKEKALKSGRKESDGNEVSQADFGGIAEVSQFDTADDFVATDHFQLLQILRAKHKIRSFSFSPGHSKKGLLSSIALALHNNSLEVYDVQKENAARVYTIDLAGHRSDVRAAVLSSDSTILMTTSHNSVKIWNPRTCSCLRTMESGYGLCGVLVPGDRHSVVGTKGGSLEIFSITAGEQLKTVEAHSGAIWSLAALPDGSGFVSGSADHDVKFWEYELVQENDNATKQLNVRNTRTLRMAEDVLSVRISLDFKYLAIALLDSTIKVFFVDSLKFFLSLYGHKLPVLCMDISSDGALLVSGSADKNIKIWGMDFGDCHKSIFAHNDSVMAIQFVHNTHYVFSAGKDRLIKYWDADKFELLLTLEGHQAEVWCLAVSSLGDFLISGSHDRSIRRWERTDEPFFIEEEREKRLETLFEAGLDDAHSGMHMSKEDFPEEGTFGVAGKKTQESITAADSIIEALDMAEAEKNRLAMHKVERTDAGKTLVFQPNALLLGLSPSAYVLHAVSSVRPSELEQALLMLPFTDALKLLEYHLEWIPQGNQVELVCRVVSLLLRIHHQQLITTVSARPVLTLLQGILHKGVQQLKDTLGFNIAAMSHMQTILLPGSDALFKDAGKKLLEIREKHLGEKNKITATQRKQKRQKQSAA</sequence>
<evidence type="ECO:0000313" key="1">
    <source>
        <dbReference type="EMBL" id="KAJ7548751.1"/>
    </source>
</evidence>
<gene>
    <name evidence="1" type="ORF">O6H91_07G025300</name>
</gene>
<keyword evidence="2" id="KW-1185">Reference proteome</keyword>
<protein>
    <submittedName>
        <fullName evidence="1">Uncharacterized protein</fullName>
    </submittedName>
</protein>
<proteinExistence type="predicted"/>
<comment type="caution">
    <text evidence="1">The sequence shown here is derived from an EMBL/GenBank/DDBJ whole genome shotgun (WGS) entry which is preliminary data.</text>
</comment>